<reference evidence="1" key="1">
    <citation type="journal article" date="2014" name="Front. Microbiol.">
        <title>High frequency of phylogenetically diverse reductive dehalogenase-homologous genes in deep subseafloor sedimentary metagenomes.</title>
        <authorList>
            <person name="Kawai M."/>
            <person name="Futagami T."/>
            <person name="Toyoda A."/>
            <person name="Takaki Y."/>
            <person name="Nishi S."/>
            <person name="Hori S."/>
            <person name="Arai W."/>
            <person name="Tsubouchi T."/>
            <person name="Morono Y."/>
            <person name="Uchiyama I."/>
            <person name="Ito T."/>
            <person name="Fujiyama A."/>
            <person name="Inagaki F."/>
            <person name="Takami H."/>
        </authorList>
    </citation>
    <scope>NUCLEOTIDE SEQUENCE</scope>
    <source>
        <strain evidence="1">Expedition CK06-06</strain>
    </source>
</reference>
<organism evidence="1">
    <name type="scientific">marine sediment metagenome</name>
    <dbReference type="NCBI Taxonomy" id="412755"/>
    <lineage>
        <taxon>unclassified sequences</taxon>
        <taxon>metagenomes</taxon>
        <taxon>ecological metagenomes</taxon>
    </lineage>
</organism>
<evidence type="ECO:0000313" key="1">
    <source>
        <dbReference type="EMBL" id="GAG99872.1"/>
    </source>
</evidence>
<accession>X1D416</accession>
<name>X1D416_9ZZZZ</name>
<gene>
    <name evidence="1" type="ORF">S01H4_37391</name>
</gene>
<dbReference type="AlphaFoldDB" id="X1D416"/>
<proteinExistence type="predicted"/>
<comment type="caution">
    <text evidence="1">The sequence shown here is derived from an EMBL/GenBank/DDBJ whole genome shotgun (WGS) entry which is preliminary data.</text>
</comment>
<protein>
    <submittedName>
        <fullName evidence="1">Uncharacterized protein</fullName>
    </submittedName>
</protein>
<sequence length="93" mass="10974">MGSTKIESEDVEMKKIIRNFVNSQISLQDEINIIKECEKTIYDKIRQYLIKHQIKPTGAFRQGIDVGRNALHQKRKQLEKKLKSDSRIFIKRS</sequence>
<dbReference type="EMBL" id="BART01020083">
    <property type="protein sequence ID" value="GAG99872.1"/>
    <property type="molecule type" value="Genomic_DNA"/>
</dbReference>